<dbReference type="InterPro" id="IPR000673">
    <property type="entry name" value="Sig_transdc_resp-reg_Me-estase"/>
</dbReference>
<dbReference type="CDD" id="cd16434">
    <property type="entry name" value="CheB-CheR_fusion"/>
    <property type="match status" value="1"/>
</dbReference>
<name>A0A1M5G5G0_9BACT</name>
<organism evidence="4 5">
    <name type="scientific">Fodinibius roseus</name>
    <dbReference type="NCBI Taxonomy" id="1194090"/>
    <lineage>
        <taxon>Bacteria</taxon>
        <taxon>Pseudomonadati</taxon>
        <taxon>Balneolota</taxon>
        <taxon>Balneolia</taxon>
        <taxon>Balneolales</taxon>
        <taxon>Balneolaceae</taxon>
        <taxon>Fodinibius</taxon>
    </lineage>
</organism>
<feature type="domain" description="CheR-type methyltransferase" evidence="3">
    <location>
        <begin position="224"/>
        <end position="477"/>
    </location>
</feature>
<dbReference type="Proteomes" id="UP000184041">
    <property type="component" value="Unassembled WGS sequence"/>
</dbReference>
<feature type="active site" evidence="1">
    <location>
        <position position="139"/>
    </location>
</feature>
<dbReference type="PANTHER" id="PTHR24422">
    <property type="entry name" value="CHEMOTAXIS PROTEIN METHYLTRANSFERASE"/>
    <property type="match status" value="1"/>
</dbReference>
<reference evidence="4 5" key="1">
    <citation type="submission" date="2016-11" db="EMBL/GenBank/DDBJ databases">
        <authorList>
            <person name="Jaros S."/>
            <person name="Januszkiewicz K."/>
            <person name="Wedrychowicz H."/>
        </authorList>
    </citation>
    <scope>NUCLEOTIDE SEQUENCE [LARGE SCALE GENOMIC DNA]</scope>
    <source>
        <strain evidence="4 5">DSM 21986</strain>
    </source>
</reference>
<proteinExistence type="predicted"/>
<feature type="active site" evidence="1">
    <location>
        <position position="47"/>
    </location>
</feature>
<feature type="domain" description="CheB-type methylesterase" evidence="2">
    <location>
        <begin position="14"/>
        <end position="191"/>
    </location>
</feature>
<dbReference type="Pfam" id="PF03705">
    <property type="entry name" value="CheR_N"/>
    <property type="match status" value="1"/>
</dbReference>
<dbReference type="InterPro" id="IPR050903">
    <property type="entry name" value="Bact_Chemotaxis_MeTrfase"/>
</dbReference>
<dbReference type="SUPFAM" id="SSF47757">
    <property type="entry name" value="Chemotaxis receptor methyltransferase CheR, N-terminal domain"/>
    <property type="match status" value="1"/>
</dbReference>
<dbReference type="PROSITE" id="PS50123">
    <property type="entry name" value="CHER"/>
    <property type="match status" value="1"/>
</dbReference>
<dbReference type="InterPro" id="IPR000780">
    <property type="entry name" value="CheR_MeTrfase"/>
</dbReference>
<sequence>MKDNKNVDQDEFLVVGIGASAGGLEALKLFFGSLPEKTGMAFIVAVHLSPDHKSSMPELLQHHTALEVLQVTGKTEIKADCVYVIPPKKNLLVKDNHIELSELDSSEHPPHVVDQLYRSLGKAKGNKAVCITLSGTGKDGVLGIKAIKEEGGLIIVQDPGEAQYGGMPQSAIDTGLADKILAINRMPQALMDYRENLSAVRISSQPDELSEEEQEVLYDILEKVRKDTDHDFQQYKTTTVLRRIERRMHVHNVQSLSEYLGILDTQDDESKELFKDLLISVTHFFRDREAFKALKQKVIPELFKGMDPDEELRVWVPGCATGEEAYSIAMLLREHAENIDQPPEIKIFATDIDEQALQTGRAGRYPESIADDVTPERLQRFFTKDNHEYQVKEELRAMILFSPHDLLKNPPFSNLDLISCRNLLIYLNNELQSQVFNLFHYSLTPGGYLWLGSSGSNLKATEQFKAVANKYKIYQKRTSYTKRSLQDIPLQFNKNRPFNTRSRQKPSKDRVNIKELHQQLITQQYGPPSVLINENEEVLHSTAGMQTYLNYPEGKPSQNIFDMIIPELRHPLRNMFYQAKKEETDLPICKQVPAVLNGESHMIEINLHRVKEQGSPNDLMCIVFRKIREIEPLDVSEPVKREDVPEEGRKI</sequence>
<keyword evidence="5" id="KW-1185">Reference proteome</keyword>
<dbReference type="PROSITE" id="PS50122">
    <property type="entry name" value="CHEB"/>
    <property type="match status" value="1"/>
</dbReference>
<keyword evidence="4" id="KW-0489">Methyltransferase</keyword>
<dbReference type="Gene3D" id="3.40.50.150">
    <property type="entry name" value="Vaccinia Virus protein VP39"/>
    <property type="match status" value="1"/>
</dbReference>
<dbReference type="InterPro" id="IPR022641">
    <property type="entry name" value="CheR_N"/>
</dbReference>
<dbReference type="GO" id="GO:0005737">
    <property type="term" value="C:cytoplasm"/>
    <property type="evidence" value="ECO:0007669"/>
    <property type="project" value="InterPro"/>
</dbReference>
<dbReference type="STRING" id="1194090.SAMN05443144_11682"/>
<dbReference type="GO" id="GO:0032259">
    <property type="term" value="P:methylation"/>
    <property type="evidence" value="ECO:0007669"/>
    <property type="project" value="UniProtKB-KW"/>
</dbReference>
<dbReference type="SUPFAM" id="SSF53335">
    <property type="entry name" value="S-adenosyl-L-methionine-dependent methyltransferases"/>
    <property type="match status" value="1"/>
</dbReference>
<dbReference type="Pfam" id="PF01739">
    <property type="entry name" value="CheR"/>
    <property type="match status" value="1"/>
</dbReference>
<dbReference type="RefSeq" id="WP_073066014.1">
    <property type="nucleotide sequence ID" value="NZ_FQUS01000016.1"/>
</dbReference>
<accession>A0A1M5G5G0</accession>
<keyword evidence="1" id="KW-0378">Hydrolase</keyword>
<evidence type="ECO:0000256" key="1">
    <source>
        <dbReference type="PROSITE-ProRule" id="PRU00050"/>
    </source>
</evidence>
<dbReference type="GO" id="GO:0008984">
    <property type="term" value="F:protein-glutamate methylesterase activity"/>
    <property type="evidence" value="ECO:0007669"/>
    <property type="project" value="InterPro"/>
</dbReference>
<dbReference type="OrthoDB" id="9813151at2"/>
<dbReference type="InterPro" id="IPR029063">
    <property type="entry name" value="SAM-dependent_MTases_sf"/>
</dbReference>
<dbReference type="InterPro" id="IPR022642">
    <property type="entry name" value="CheR_C"/>
</dbReference>
<gene>
    <name evidence="4" type="ORF">SAMN05443144_11682</name>
</gene>
<evidence type="ECO:0000313" key="5">
    <source>
        <dbReference type="Proteomes" id="UP000184041"/>
    </source>
</evidence>
<dbReference type="EMBL" id="FQUS01000016">
    <property type="protein sequence ID" value="SHF98662.1"/>
    <property type="molecule type" value="Genomic_DNA"/>
</dbReference>
<protein>
    <submittedName>
        <fullName evidence="4">Methylase of chemotaxis methyl-accepting proteins</fullName>
    </submittedName>
</protein>
<dbReference type="SMART" id="SM00138">
    <property type="entry name" value="MeTrc"/>
    <property type="match status" value="1"/>
</dbReference>
<dbReference type="AlphaFoldDB" id="A0A1M5G5G0"/>
<keyword evidence="1" id="KW-0145">Chemotaxis</keyword>
<dbReference type="Pfam" id="PF01339">
    <property type="entry name" value="CheB_methylest"/>
    <property type="match status" value="1"/>
</dbReference>
<feature type="active site" evidence="1">
    <location>
        <position position="20"/>
    </location>
</feature>
<dbReference type="GO" id="GO:0000156">
    <property type="term" value="F:phosphorelay response regulator activity"/>
    <property type="evidence" value="ECO:0007669"/>
    <property type="project" value="InterPro"/>
</dbReference>
<dbReference type="PANTHER" id="PTHR24422:SF10">
    <property type="entry name" value="CHEMOTAXIS PROTEIN METHYLTRANSFERASE 2"/>
    <property type="match status" value="1"/>
</dbReference>
<evidence type="ECO:0000313" key="4">
    <source>
        <dbReference type="EMBL" id="SHF98662.1"/>
    </source>
</evidence>
<keyword evidence="4" id="KW-0808">Transferase</keyword>
<dbReference type="SUPFAM" id="SSF52738">
    <property type="entry name" value="Methylesterase CheB, C-terminal domain"/>
    <property type="match status" value="1"/>
</dbReference>
<dbReference type="PRINTS" id="PR00996">
    <property type="entry name" value="CHERMTFRASE"/>
</dbReference>
<dbReference type="InterPro" id="IPR035909">
    <property type="entry name" value="CheB_C"/>
</dbReference>
<dbReference type="GO" id="GO:0008757">
    <property type="term" value="F:S-adenosylmethionine-dependent methyltransferase activity"/>
    <property type="evidence" value="ECO:0007669"/>
    <property type="project" value="InterPro"/>
</dbReference>
<evidence type="ECO:0000259" key="3">
    <source>
        <dbReference type="PROSITE" id="PS50123"/>
    </source>
</evidence>
<evidence type="ECO:0000259" key="2">
    <source>
        <dbReference type="PROSITE" id="PS50122"/>
    </source>
</evidence>
<dbReference type="Gene3D" id="3.40.50.180">
    <property type="entry name" value="Methylesterase CheB, C-terminal domain"/>
    <property type="match status" value="1"/>
</dbReference>
<dbReference type="GO" id="GO:0006935">
    <property type="term" value="P:chemotaxis"/>
    <property type="evidence" value="ECO:0007669"/>
    <property type="project" value="UniProtKB-UniRule"/>
</dbReference>